<evidence type="ECO:0000313" key="1">
    <source>
        <dbReference type="EMBL" id="KAL3964885.1"/>
    </source>
</evidence>
<evidence type="ECO:0000313" key="2">
    <source>
        <dbReference type="Proteomes" id="UP001638806"/>
    </source>
</evidence>
<organism evidence="1 2">
    <name type="scientific">Purpureocillium lilacinum</name>
    <name type="common">Paecilomyces lilacinus</name>
    <dbReference type="NCBI Taxonomy" id="33203"/>
    <lineage>
        <taxon>Eukaryota</taxon>
        <taxon>Fungi</taxon>
        <taxon>Dikarya</taxon>
        <taxon>Ascomycota</taxon>
        <taxon>Pezizomycotina</taxon>
        <taxon>Sordariomycetes</taxon>
        <taxon>Hypocreomycetidae</taxon>
        <taxon>Hypocreales</taxon>
        <taxon>Ophiocordycipitaceae</taxon>
        <taxon>Purpureocillium</taxon>
    </lineage>
</organism>
<reference evidence="1" key="1">
    <citation type="submission" date="2024-12" db="EMBL/GenBank/DDBJ databases">
        <title>Comparative genomics and development of molecular markers within Purpureocillium lilacinum and among Purpureocillium species.</title>
        <authorList>
            <person name="Yeh Z.-Y."/>
            <person name="Ni N.-T."/>
            <person name="Lo P.-H."/>
            <person name="Mushyakhwo K."/>
            <person name="Lin C.-F."/>
            <person name="Nai Y.-S."/>
        </authorList>
    </citation>
    <scope>NUCLEOTIDE SEQUENCE</scope>
    <source>
        <strain evidence="1">NCHU-NPUST-175</strain>
    </source>
</reference>
<dbReference type="EMBL" id="JBGNUJ010000002">
    <property type="protein sequence ID" value="KAL3964885.1"/>
    <property type="molecule type" value="Genomic_DNA"/>
</dbReference>
<accession>A0ACC4E8A5</accession>
<gene>
    <name evidence="1" type="ORF">ACCO45_001889</name>
</gene>
<protein>
    <submittedName>
        <fullName evidence="1">Uncharacterized protein</fullName>
    </submittedName>
</protein>
<keyword evidence="2" id="KW-1185">Reference proteome</keyword>
<comment type="caution">
    <text evidence="1">The sequence shown here is derived from an EMBL/GenBank/DDBJ whole genome shotgun (WGS) entry which is preliminary data.</text>
</comment>
<sequence length="391" mass="44830">MEEKMARGIDEVHDVLDAISTRLLPAAKAEDQVLLQQKKSQEPESSATHIDDWDRRFYTNRLSARRRKLDEGKLAEYFEIGHTWRSILRMYERLFELHFCEITGKVETWHDSVRVYSVWDARDVDREFLGYLYVDLHERDGKYRNAHTMEIEPPTLLKHLHMRIIVHEMGHCIHKLVSKTKYALSHSRDFVEIPSRVMEYLTWQPDVLHSMAKHYTCIDNTGAGANDGKLPPSMLEDLLKSTGSFGASAMMATIQRAVFDLRIHSPTNHQELLDMDTAMLWNTSKRDMGCQGSDPADWGWEQAAFGAIFRNYDAGFFAYVSATAYAADMLATAFKSNILDKDKMRLFRKQVLEVGSSVPEIQIVEGFLGRKLDVGAIIREIMESSCANAES</sequence>
<proteinExistence type="predicted"/>
<dbReference type="Proteomes" id="UP001638806">
    <property type="component" value="Unassembled WGS sequence"/>
</dbReference>
<name>A0ACC4E8A5_PURLI</name>